<dbReference type="PANTHER" id="PTHR30055:SF151">
    <property type="entry name" value="TRANSCRIPTIONAL REGULATORY PROTEIN"/>
    <property type="match status" value="1"/>
</dbReference>
<reference evidence="8" key="1">
    <citation type="submission" date="2016-06" db="EMBL/GenBank/DDBJ databases">
        <authorList>
            <person name="Sutton G."/>
            <person name="Brinkac L."/>
            <person name="Sanka R."/>
            <person name="Adams M."/>
            <person name="Lau E."/>
            <person name="Mehaffy C."/>
            <person name="Tameris M."/>
            <person name="Hatherill M."/>
            <person name="Hanekom W."/>
            <person name="Mahomed H."/>
            <person name="Mcshane H."/>
        </authorList>
    </citation>
    <scope>NUCLEOTIDE SEQUENCE [LARGE SCALE GENOMIC DNA]</scope>
    <source>
        <strain evidence="8">852002-10433_SCH5171157</strain>
    </source>
</reference>
<keyword evidence="1" id="KW-0805">Transcription regulation</keyword>
<feature type="DNA-binding region" description="H-T-H motif" evidence="4">
    <location>
        <begin position="48"/>
        <end position="67"/>
    </location>
</feature>
<keyword evidence="3" id="KW-0804">Transcription</keyword>
<evidence type="ECO:0000313" key="7">
    <source>
        <dbReference type="EMBL" id="OBB84386.1"/>
    </source>
</evidence>
<evidence type="ECO:0000256" key="3">
    <source>
        <dbReference type="ARBA" id="ARBA00023163"/>
    </source>
</evidence>
<dbReference type="Proteomes" id="UP000094008">
    <property type="component" value="Unassembled WGS sequence"/>
</dbReference>
<dbReference type="SUPFAM" id="SSF46689">
    <property type="entry name" value="Homeodomain-like"/>
    <property type="match status" value="1"/>
</dbReference>
<evidence type="ECO:0000256" key="5">
    <source>
        <dbReference type="SAM" id="MobiDB-lite"/>
    </source>
</evidence>
<comment type="caution">
    <text evidence="7">The sequence shown here is derived from an EMBL/GenBank/DDBJ whole genome shotgun (WGS) entry which is preliminary data.</text>
</comment>
<dbReference type="GO" id="GO:0003700">
    <property type="term" value="F:DNA-binding transcription factor activity"/>
    <property type="evidence" value="ECO:0007669"/>
    <property type="project" value="TreeGrafter"/>
</dbReference>
<protein>
    <submittedName>
        <fullName evidence="7">TetR family transcriptional regulator</fullName>
    </submittedName>
</protein>
<name>A0A1A0VMG5_MYCPR</name>
<dbReference type="InterPro" id="IPR009057">
    <property type="entry name" value="Homeodomain-like_sf"/>
</dbReference>
<dbReference type="AlphaFoldDB" id="A0A1A0VMG5"/>
<evidence type="ECO:0000256" key="1">
    <source>
        <dbReference type="ARBA" id="ARBA00023015"/>
    </source>
</evidence>
<dbReference type="Pfam" id="PF02909">
    <property type="entry name" value="TetR_C_1"/>
    <property type="match status" value="1"/>
</dbReference>
<evidence type="ECO:0000259" key="6">
    <source>
        <dbReference type="PROSITE" id="PS50977"/>
    </source>
</evidence>
<feature type="region of interest" description="Disordered" evidence="5">
    <location>
        <begin position="229"/>
        <end position="250"/>
    </location>
</feature>
<keyword evidence="2 4" id="KW-0238">DNA-binding</keyword>
<feature type="region of interest" description="Disordered" evidence="5">
    <location>
        <begin position="1"/>
        <end position="21"/>
    </location>
</feature>
<dbReference type="EMBL" id="LZSY01000160">
    <property type="protein sequence ID" value="OBB84386.1"/>
    <property type="molecule type" value="Genomic_DNA"/>
</dbReference>
<dbReference type="InterPro" id="IPR001647">
    <property type="entry name" value="HTH_TetR"/>
</dbReference>
<evidence type="ECO:0000256" key="4">
    <source>
        <dbReference type="PROSITE-ProRule" id="PRU00335"/>
    </source>
</evidence>
<dbReference type="GO" id="GO:0045892">
    <property type="term" value="P:negative regulation of DNA-templated transcription"/>
    <property type="evidence" value="ECO:0007669"/>
    <property type="project" value="InterPro"/>
</dbReference>
<feature type="domain" description="HTH tetR-type" evidence="6">
    <location>
        <begin position="25"/>
        <end position="85"/>
    </location>
</feature>
<dbReference type="PANTHER" id="PTHR30055">
    <property type="entry name" value="HTH-TYPE TRANSCRIPTIONAL REGULATOR RUTR"/>
    <property type="match status" value="1"/>
</dbReference>
<dbReference type="Pfam" id="PF00440">
    <property type="entry name" value="TetR_N"/>
    <property type="match status" value="1"/>
</dbReference>
<accession>A0A1A0VMG5</accession>
<proteinExistence type="predicted"/>
<dbReference type="Gene3D" id="1.10.357.10">
    <property type="entry name" value="Tetracycline Repressor, domain 2"/>
    <property type="match status" value="1"/>
</dbReference>
<sequence>MTAVEANTEPPTVPRRGRPPRAEAALTRAAIRDAALHVIDTDGIAAVSMRSVSRLLGVDAKSLYHHVASKDDLLDAVAEHILEKLQTPVFSGDLAADLRALAYEFRRVTTAHPEAATLVLTRQLTGYAALAPIEAVLATLGRHGASPEHAVHLMRALVATLVGALLREVSAGPTFGSEDPAGIDRRRHDLRASGLPEVSRAAPYLAVYDRDQEFAATVDYVVQSVSTSIKHLEDPAPAEKEQEPGISPHH</sequence>
<dbReference type="GO" id="GO:0000976">
    <property type="term" value="F:transcription cis-regulatory region binding"/>
    <property type="evidence" value="ECO:0007669"/>
    <property type="project" value="TreeGrafter"/>
</dbReference>
<feature type="compositionally biased region" description="Basic and acidic residues" evidence="5">
    <location>
        <begin position="230"/>
        <end position="243"/>
    </location>
</feature>
<organism evidence="7 8">
    <name type="scientific">Mycolicibacterium peregrinum</name>
    <name type="common">Mycobacterium peregrinum</name>
    <dbReference type="NCBI Taxonomy" id="43304"/>
    <lineage>
        <taxon>Bacteria</taxon>
        <taxon>Bacillati</taxon>
        <taxon>Actinomycetota</taxon>
        <taxon>Actinomycetes</taxon>
        <taxon>Mycobacteriales</taxon>
        <taxon>Mycobacteriaceae</taxon>
        <taxon>Mycolicibacterium</taxon>
    </lineage>
</organism>
<dbReference type="InterPro" id="IPR004111">
    <property type="entry name" value="Repressor_TetR_C"/>
</dbReference>
<evidence type="ECO:0000256" key="2">
    <source>
        <dbReference type="ARBA" id="ARBA00023125"/>
    </source>
</evidence>
<dbReference type="SUPFAM" id="SSF48498">
    <property type="entry name" value="Tetracyclin repressor-like, C-terminal domain"/>
    <property type="match status" value="1"/>
</dbReference>
<evidence type="ECO:0000313" key="8">
    <source>
        <dbReference type="Proteomes" id="UP000094008"/>
    </source>
</evidence>
<dbReference type="RefSeq" id="WP_064886545.1">
    <property type="nucleotide sequence ID" value="NZ_LZSY01000160.1"/>
</dbReference>
<dbReference type="PROSITE" id="PS50977">
    <property type="entry name" value="HTH_TETR_2"/>
    <property type="match status" value="1"/>
</dbReference>
<gene>
    <name evidence="7" type="ORF">A5779_06525</name>
</gene>
<dbReference type="InterPro" id="IPR050109">
    <property type="entry name" value="HTH-type_TetR-like_transc_reg"/>
</dbReference>
<dbReference type="InterPro" id="IPR036271">
    <property type="entry name" value="Tet_transcr_reg_TetR-rel_C_sf"/>
</dbReference>